<dbReference type="InterPro" id="IPR052929">
    <property type="entry name" value="RNase_H-like_EbsB-rel"/>
</dbReference>
<protein>
    <recommendedName>
        <fullName evidence="5">RNase H type-1 domain-containing protein</fullName>
    </recommendedName>
</protein>
<dbReference type="SUPFAM" id="SSF53098">
    <property type="entry name" value="Ribonuclease H-like"/>
    <property type="match status" value="1"/>
</dbReference>
<feature type="non-terminal residue" evidence="3">
    <location>
        <position position="359"/>
    </location>
</feature>
<sequence>LIDEATVGWKEERVREIFGDFTGDQICKIPILHNGPDDHRICFHNPLGSYSTKSAYSWMTLKHVGFGPHRLFWKLVWKLQTLPKIKVFCWRLGHDILPTYENISKIRRDFDYMCPRCGIEKETFIHALKDCPRARAVLMYGGLNNALVEGCYRRCVDWIEDAARSLDKKALSDFVTVLWNIWNCRNNKVFRNTEEEAWIIWDRAAGLNREFRIFNFVERPMIPKSDGEKGWQKPGAGVVKINFDAAVDGSRMSFGLVARDHEGFVLGGRAGVLDNQTGVEWAELQAFAESVELVREKRWLKVELESNCANLVNRLNKARVDFSSYGYRIRQLLNSVDSCFTFNFVWAPRCCNKVADQLC</sequence>
<dbReference type="InterPro" id="IPR002156">
    <property type="entry name" value="RNaseH_domain"/>
</dbReference>
<dbReference type="GO" id="GO:0003676">
    <property type="term" value="F:nucleic acid binding"/>
    <property type="evidence" value="ECO:0007669"/>
    <property type="project" value="InterPro"/>
</dbReference>
<dbReference type="GO" id="GO:0004523">
    <property type="term" value="F:RNA-DNA hybrid ribonuclease activity"/>
    <property type="evidence" value="ECO:0007669"/>
    <property type="project" value="InterPro"/>
</dbReference>
<evidence type="ECO:0000313" key="4">
    <source>
        <dbReference type="Proteomes" id="UP000593579"/>
    </source>
</evidence>
<dbReference type="InterPro" id="IPR026960">
    <property type="entry name" value="RVT-Znf"/>
</dbReference>
<reference evidence="3 4" key="1">
    <citation type="journal article" date="2019" name="Genome Biol. Evol.">
        <title>Insights into the evolution of the New World diploid cottons (Gossypium, subgenus Houzingenia) based on genome sequencing.</title>
        <authorList>
            <person name="Grover C.E."/>
            <person name="Arick M.A. 2nd"/>
            <person name="Thrash A."/>
            <person name="Conover J.L."/>
            <person name="Sanders W.S."/>
            <person name="Peterson D.G."/>
            <person name="Frelichowski J.E."/>
            <person name="Scheffler J.A."/>
            <person name="Scheffler B.E."/>
            <person name="Wendel J.F."/>
        </authorList>
    </citation>
    <scope>NUCLEOTIDE SEQUENCE [LARGE SCALE GENOMIC DNA]</scope>
    <source>
        <strain evidence="3">5</strain>
        <tissue evidence="3">Leaf</tissue>
    </source>
</reference>
<dbReference type="Gene3D" id="3.30.420.10">
    <property type="entry name" value="Ribonuclease H-like superfamily/Ribonuclease H"/>
    <property type="match status" value="1"/>
</dbReference>
<dbReference type="CDD" id="cd06222">
    <property type="entry name" value="RNase_H_like"/>
    <property type="match status" value="1"/>
</dbReference>
<dbReference type="OrthoDB" id="977403at2759"/>
<organism evidence="3 4">
    <name type="scientific">Gossypium gossypioides</name>
    <name type="common">Mexican cotton</name>
    <name type="synonym">Selera gossypioides</name>
    <dbReference type="NCBI Taxonomy" id="34282"/>
    <lineage>
        <taxon>Eukaryota</taxon>
        <taxon>Viridiplantae</taxon>
        <taxon>Streptophyta</taxon>
        <taxon>Embryophyta</taxon>
        <taxon>Tracheophyta</taxon>
        <taxon>Spermatophyta</taxon>
        <taxon>Magnoliopsida</taxon>
        <taxon>eudicotyledons</taxon>
        <taxon>Gunneridae</taxon>
        <taxon>Pentapetalae</taxon>
        <taxon>rosids</taxon>
        <taxon>malvids</taxon>
        <taxon>Malvales</taxon>
        <taxon>Malvaceae</taxon>
        <taxon>Malvoideae</taxon>
        <taxon>Gossypium</taxon>
    </lineage>
</organism>
<dbReference type="InterPro" id="IPR044730">
    <property type="entry name" value="RNase_H-like_dom_plant"/>
</dbReference>
<accession>A0A7J9CXH9</accession>
<name>A0A7J9CXH9_GOSGO</name>
<dbReference type="Pfam" id="PF13966">
    <property type="entry name" value="zf-RVT"/>
    <property type="match status" value="1"/>
</dbReference>
<proteinExistence type="predicted"/>
<evidence type="ECO:0008006" key="5">
    <source>
        <dbReference type="Google" id="ProtNLM"/>
    </source>
</evidence>
<feature type="domain" description="Reverse transcriptase zinc-binding" evidence="2">
    <location>
        <begin position="50"/>
        <end position="136"/>
    </location>
</feature>
<gene>
    <name evidence="3" type="ORF">Gogos_022278</name>
</gene>
<keyword evidence="4" id="KW-1185">Reference proteome</keyword>
<comment type="caution">
    <text evidence="3">The sequence shown here is derived from an EMBL/GenBank/DDBJ whole genome shotgun (WGS) entry which is preliminary data.</text>
</comment>
<evidence type="ECO:0000313" key="3">
    <source>
        <dbReference type="EMBL" id="MBA0753229.1"/>
    </source>
</evidence>
<dbReference type="InterPro" id="IPR036397">
    <property type="entry name" value="RNaseH_sf"/>
</dbReference>
<evidence type="ECO:0000259" key="1">
    <source>
        <dbReference type="Pfam" id="PF13456"/>
    </source>
</evidence>
<dbReference type="Proteomes" id="UP000593579">
    <property type="component" value="Unassembled WGS sequence"/>
</dbReference>
<feature type="non-terminal residue" evidence="3">
    <location>
        <position position="1"/>
    </location>
</feature>
<dbReference type="InterPro" id="IPR012337">
    <property type="entry name" value="RNaseH-like_sf"/>
</dbReference>
<dbReference type="PANTHER" id="PTHR47074">
    <property type="entry name" value="BNAC02G40300D PROTEIN"/>
    <property type="match status" value="1"/>
</dbReference>
<dbReference type="AlphaFoldDB" id="A0A7J9CXH9"/>
<feature type="domain" description="RNase H type-1" evidence="1">
    <location>
        <begin position="242"/>
        <end position="359"/>
    </location>
</feature>
<dbReference type="PANTHER" id="PTHR47074:SF48">
    <property type="entry name" value="POLYNUCLEOTIDYL TRANSFERASE, RIBONUCLEASE H-LIKE SUPERFAMILY PROTEIN"/>
    <property type="match status" value="1"/>
</dbReference>
<evidence type="ECO:0000259" key="2">
    <source>
        <dbReference type="Pfam" id="PF13966"/>
    </source>
</evidence>
<dbReference type="Pfam" id="PF13456">
    <property type="entry name" value="RVT_3"/>
    <property type="match status" value="1"/>
</dbReference>
<dbReference type="EMBL" id="JABEZY010203144">
    <property type="protein sequence ID" value="MBA0753229.1"/>
    <property type="molecule type" value="Genomic_DNA"/>
</dbReference>